<comment type="caution">
    <text evidence="1">The sequence shown here is derived from an EMBL/GenBank/DDBJ whole genome shotgun (WGS) entry which is preliminary data.</text>
</comment>
<dbReference type="Proteomes" id="UP001314263">
    <property type="component" value="Unassembled WGS sequence"/>
</dbReference>
<protein>
    <submittedName>
        <fullName evidence="1">Uncharacterized protein</fullName>
    </submittedName>
</protein>
<reference evidence="1 2" key="1">
    <citation type="submission" date="2023-10" db="EMBL/GenBank/DDBJ databases">
        <authorList>
            <person name="Maclean D."/>
            <person name="Macfadyen A."/>
        </authorList>
    </citation>
    <scope>NUCLEOTIDE SEQUENCE [LARGE SCALE GENOMIC DNA]</scope>
</reference>
<accession>A0AAV1HZJ6</accession>
<gene>
    <name evidence="1" type="ORF">CVIRNUC_003774</name>
</gene>
<name>A0AAV1HZJ6_9CHLO</name>
<keyword evidence="2" id="KW-1185">Reference proteome</keyword>
<dbReference type="AlphaFoldDB" id="A0AAV1HZJ6"/>
<dbReference type="EMBL" id="CAUYUE010000004">
    <property type="protein sequence ID" value="CAK0770507.1"/>
    <property type="molecule type" value="Genomic_DNA"/>
</dbReference>
<proteinExistence type="predicted"/>
<sequence length="175" mass="19329">MTERMQQMRDVVKEQLSAASPEYAAISIMLGLFESLHTAKQSTEPLPSYEDDQQACLETFGLFVEKLRGDLSTKGVTDSRAKVKFVADAIWSKLSGVFSKEVLHAQHVSVFCHILQGKHGKGKRQLDCAGVVTTTLAAVQRLAAHEEHSDLQQCRLQLSFCFVRSCTSEADALKA</sequence>
<organism evidence="1 2">
    <name type="scientific">Coccomyxa viridis</name>
    <dbReference type="NCBI Taxonomy" id="1274662"/>
    <lineage>
        <taxon>Eukaryota</taxon>
        <taxon>Viridiplantae</taxon>
        <taxon>Chlorophyta</taxon>
        <taxon>core chlorophytes</taxon>
        <taxon>Trebouxiophyceae</taxon>
        <taxon>Trebouxiophyceae incertae sedis</taxon>
        <taxon>Coccomyxaceae</taxon>
        <taxon>Coccomyxa</taxon>
    </lineage>
</organism>
<evidence type="ECO:0000313" key="2">
    <source>
        <dbReference type="Proteomes" id="UP001314263"/>
    </source>
</evidence>
<evidence type="ECO:0000313" key="1">
    <source>
        <dbReference type="EMBL" id="CAK0770507.1"/>
    </source>
</evidence>